<evidence type="ECO:0000259" key="1">
    <source>
        <dbReference type="Pfam" id="PF12697"/>
    </source>
</evidence>
<dbReference type="InterPro" id="IPR050266">
    <property type="entry name" value="AB_hydrolase_sf"/>
</dbReference>
<proteinExistence type="predicted"/>
<dbReference type="Gene3D" id="3.40.50.1820">
    <property type="entry name" value="alpha/beta hydrolase"/>
    <property type="match status" value="1"/>
</dbReference>
<keyword evidence="2" id="KW-0378">Hydrolase</keyword>
<dbReference type="PRINTS" id="PR00111">
    <property type="entry name" value="ABHYDROLASE"/>
</dbReference>
<organism evidence="2 3">
    <name type="scientific">Nitratireductor aquimarinus</name>
    <dbReference type="NCBI Taxonomy" id="889300"/>
    <lineage>
        <taxon>Bacteria</taxon>
        <taxon>Pseudomonadati</taxon>
        <taxon>Pseudomonadota</taxon>
        <taxon>Alphaproteobacteria</taxon>
        <taxon>Hyphomicrobiales</taxon>
        <taxon>Phyllobacteriaceae</taxon>
        <taxon>Nitratireductor</taxon>
    </lineage>
</organism>
<dbReference type="PANTHER" id="PTHR43798:SF5">
    <property type="entry name" value="MONOACYLGLYCEROL LIPASE ABHD6"/>
    <property type="match status" value="1"/>
</dbReference>
<dbReference type="RefSeq" id="WP_317560393.1">
    <property type="nucleotide sequence ID" value="NZ_JAWLIP010000001.1"/>
</dbReference>
<name>A0ABU4AG50_9HYPH</name>
<accession>A0ABU4AG50</accession>
<feature type="domain" description="AB hydrolase-1" evidence="1">
    <location>
        <begin position="17"/>
        <end position="253"/>
    </location>
</feature>
<dbReference type="GO" id="GO:0016787">
    <property type="term" value="F:hydrolase activity"/>
    <property type="evidence" value="ECO:0007669"/>
    <property type="project" value="UniProtKB-KW"/>
</dbReference>
<evidence type="ECO:0000313" key="3">
    <source>
        <dbReference type="Proteomes" id="UP001185659"/>
    </source>
</evidence>
<dbReference type="SUPFAM" id="SSF53474">
    <property type="entry name" value="alpha/beta-Hydrolases"/>
    <property type="match status" value="1"/>
</dbReference>
<dbReference type="Pfam" id="PF12697">
    <property type="entry name" value="Abhydrolase_6"/>
    <property type="match status" value="1"/>
</dbReference>
<dbReference type="PANTHER" id="PTHR43798">
    <property type="entry name" value="MONOACYLGLYCEROL LIPASE"/>
    <property type="match status" value="1"/>
</dbReference>
<dbReference type="EMBL" id="JAWLIP010000001">
    <property type="protein sequence ID" value="MDV6225233.1"/>
    <property type="molecule type" value="Genomic_DNA"/>
</dbReference>
<comment type="caution">
    <text evidence="2">The sequence shown here is derived from an EMBL/GenBank/DDBJ whole genome shotgun (WGS) entry which is preliminary data.</text>
</comment>
<evidence type="ECO:0000313" key="2">
    <source>
        <dbReference type="EMBL" id="MDV6225233.1"/>
    </source>
</evidence>
<reference evidence="2 3" key="1">
    <citation type="submission" date="2023-10" db="EMBL/GenBank/DDBJ databases">
        <authorList>
            <person name="Venkata Ramana C."/>
            <person name="Sasikala C."/>
            <person name="Dhurka M."/>
        </authorList>
    </citation>
    <scope>NUCLEOTIDE SEQUENCE [LARGE SCALE GENOMIC DNA]</scope>
    <source>
        <strain evidence="2 3">KCTC 32151</strain>
    </source>
</reference>
<protein>
    <submittedName>
        <fullName evidence="2">Alpha/beta fold hydrolase</fullName>
    </submittedName>
</protein>
<dbReference type="InterPro" id="IPR000073">
    <property type="entry name" value="AB_hydrolase_1"/>
</dbReference>
<dbReference type="InterPro" id="IPR029058">
    <property type="entry name" value="AB_hydrolase_fold"/>
</dbReference>
<sequence>MTRALYADDTGEGECALVLLHGFAGSHRVWEGVRKALPKVLPNALPKGLRIIAYDLPGHARSLGLPGAGRAKSVAQTVVDDLAARGIARYHLAGHSFGGAVAVLAAHLAPRSVASLVLIAPGGFGSGIAGDLMAARAHARTDDEIASAVQAMFGAQAQVESGVVEAAIELNSVPGQGEKLIEISSLIVRDGEQGAFPRAMLEALAMPVHVAWGSCDAVLPPHQADGLPESFIVHRLPGLGHMLPEEAPFEIARIIAESTGAV</sequence>
<dbReference type="Proteomes" id="UP001185659">
    <property type="component" value="Unassembled WGS sequence"/>
</dbReference>
<gene>
    <name evidence="2" type="ORF">R2G56_02940</name>
</gene>
<keyword evidence="3" id="KW-1185">Reference proteome</keyword>